<reference evidence="8 13" key="2">
    <citation type="submission" date="2016-12" db="EMBL/GenBank/DDBJ databases">
        <title>Complete Genome Sequence of Lactobacillus fermentum Strain SNUV175, a Probiotic for Treatment of Bacterial Vaginosis.</title>
        <authorList>
            <person name="Lee S."/>
            <person name="You H.J."/>
            <person name="Kwon B."/>
            <person name="Ko G."/>
        </authorList>
    </citation>
    <scope>NUCLEOTIDE SEQUENCE [LARGE SCALE GENOMIC DNA]</scope>
    <source>
        <strain evidence="8 13">SNUV175</strain>
    </source>
</reference>
<evidence type="ECO:0000313" key="11">
    <source>
        <dbReference type="EMBL" id="QIX58123.1"/>
    </source>
</evidence>
<dbReference type="PATRIC" id="fig|1613.112.peg.1427"/>
<evidence type="ECO:0000313" key="12">
    <source>
        <dbReference type="Proteomes" id="UP000094714"/>
    </source>
</evidence>
<dbReference type="AlphaFoldDB" id="A0A0F4HDQ0"/>
<evidence type="ECO:0000313" key="16">
    <source>
        <dbReference type="Proteomes" id="UP000503169"/>
    </source>
</evidence>
<dbReference type="Proteomes" id="UP000185427">
    <property type="component" value="Chromosome"/>
</dbReference>
<dbReference type="EMBL" id="CP017151">
    <property type="protein sequence ID" value="AOR74813.1"/>
    <property type="molecule type" value="Genomic_DNA"/>
</dbReference>
<dbReference type="PANTHER" id="PTHR34138:SF1">
    <property type="entry name" value="CELL SHAPE-DETERMINING PROTEIN MREC"/>
    <property type="match status" value="1"/>
</dbReference>
<evidence type="ECO:0000313" key="10">
    <source>
        <dbReference type="EMBL" id="PNV57842.1"/>
    </source>
</evidence>
<evidence type="ECO:0000313" key="8">
    <source>
        <dbReference type="EMBL" id="APU45365.1"/>
    </source>
</evidence>
<dbReference type="GeneID" id="83715190"/>
<dbReference type="GO" id="GO:0008360">
    <property type="term" value="P:regulation of cell shape"/>
    <property type="evidence" value="ECO:0007669"/>
    <property type="project" value="UniProtKB-KW"/>
</dbReference>
<evidence type="ECO:0000313" key="15">
    <source>
        <dbReference type="Proteomes" id="UP000466799"/>
    </source>
</evidence>
<evidence type="ECO:0000256" key="1">
    <source>
        <dbReference type="ARBA" id="ARBA00009369"/>
    </source>
</evidence>
<dbReference type="PIRSF" id="PIRSF038471">
    <property type="entry name" value="MreC"/>
    <property type="match status" value="1"/>
</dbReference>
<evidence type="ECO:0000313" key="7">
    <source>
        <dbReference type="EMBL" id="AOR74813.1"/>
    </source>
</evidence>
<organism evidence="7 12">
    <name type="scientific">Limosilactobacillus fermentum</name>
    <name type="common">Lactobacillus fermentum</name>
    <dbReference type="NCBI Taxonomy" id="1613"/>
    <lineage>
        <taxon>Bacteria</taxon>
        <taxon>Bacillati</taxon>
        <taxon>Bacillota</taxon>
        <taxon>Bacilli</taxon>
        <taxon>Lactobacillales</taxon>
        <taxon>Lactobacillaceae</taxon>
        <taxon>Limosilactobacillus</taxon>
    </lineage>
</organism>
<dbReference type="InterPro" id="IPR042175">
    <property type="entry name" value="Cell/Rod_MreC_2"/>
</dbReference>
<dbReference type="OrthoDB" id="9792313at2"/>
<evidence type="ECO:0000313" key="9">
    <source>
        <dbReference type="EMBL" id="MPQ34402.1"/>
    </source>
</evidence>
<dbReference type="Proteomes" id="UP000466799">
    <property type="component" value="Unassembled WGS sequence"/>
</dbReference>
<reference evidence="7 12" key="1">
    <citation type="submission" date="2016-09" db="EMBL/GenBank/DDBJ databases">
        <title>Genome Sequence of the Lactobacillus fermentum strain NCC2970 (CNCM I-5068).</title>
        <authorList>
            <person name="Barretto C."/>
            <person name="Ngom-Bru C."/>
            <person name="Genevaz A."/>
            <person name="Fournier C."/>
            <person name="Moine D."/>
            <person name="Kassam M."/>
            <person name="Iltis A."/>
            <person name="Sagory-Zalkind P."/>
            <person name="Faucherand G."/>
            <person name="Descombes P."/>
            <person name="Duboux S."/>
        </authorList>
    </citation>
    <scope>NUCLEOTIDE SEQUENCE [LARGE SCALE GENOMIC DNA]</scope>
    <source>
        <strain evidence="7 12">NCC2970</strain>
    </source>
</reference>
<reference evidence="10 14" key="3">
    <citation type="submission" date="2018-01" db="EMBL/GenBank/DDBJ databases">
        <title>Draft genome sequence of the feruloyl esterase-producing strain Lactobacillus fermentum CRL 1446, isolated from artisanal goat milk cheese.</title>
        <authorList>
            <person name="Abeijon Mukdsi M.C."/>
            <person name="Saavedra L."/>
            <person name="Gauffin Cano M.P."/>
            <person name="Hebert E.M."/>
            <person name="Medina R.B."/>
        </authorList>
    </citation>
    <scope>NUCLEOTIDE SEQUENCE [LARGE SCALE GENOMIC DNA]</scope>
    <source>
        <strain evidence="10 14">CRL 1446</strain>
    </source>
</reference>
<evidence type="ECO:0000259" key="6">
    <source>
        <dbReference type="Pfam" id="PF04085"/>
    </source>
</evidence>
<comment type="function">
    <text evidence="5">Involved in formation and maintenance of cell shape.</text>
</comment>
<dbReference type="Proteomes" id="UP000094714">
    <property type="component" value="Chromosome"/>
</dbReference>
<evidence type="ECO:0000313" key="13">
    <source>
        <dbReference type="Proteomes" id="UP000185427"/>
    </source>
</evidence>
<dbReference type="EMBL" id="CP019030">
    <property type="protein sequence ID" value="APU45365.1"/>
    <property type="molecule type" value="Genomic_DNA"/>
</dbReference>
<dbReference type="Gene3D" id="2.40.10.340">
    <property type="entry name" value="Rod shape-determining protein MreC, domain 1"/>
    <property type="match status" value="1"/>
</dbReference>
<dbReference type="EMBL" id="WHJL01000002">
    <property type="protein sequence ID" value="MPQ34402.1"/>
    <property type="molecule type" value="Genomic_DNA"/>
</dbReference>
<dbReference type="InterPro" id="IPR007221">
    <property type="entry name" value="MreC"/>
</dbReference>
<feature type="domain" description="Rod shape-determining protein MreC beta-barrel core" evidence="6">
    <location>
        <begin position="126"/>
        <end position="279"/>
    </location>
</feature>
<dbReference type="InterPro" id="IPR055342">
    <property type="entry name" value="MreC_beta-barrel_core"/>
</dbReference>
<dbReference type="Proteomes" id="UP000236514">
    <property type="component" value="Unassembled WGS sequence"/>
</dbReference>
<name>A0A0F4HDQ0_LIMFE</name>
<dbReference type="PANTHER" id="PTHR34138">
    <property type="entry name" value="CELL SHAPE-DETERMINING PROTEIN MREC"/>
    <property type="match status" value="1"/>
</dbReference>
<dbReference type="RefSeq" id="WP_003682795.1">
    <property type="nucleotide sequence ID" value="NZ_AP024320.1"/>
</dbReference>
<protein>
    <recommendedName>
        <fullName evidence="2 5">Cell shape-determining protein MreC</fullName>
    </recommendedName>
    <alternativeName>
        <fullName evidence="4 5">Cell shape protein MreC</fullName>
    </alternativeName>
</protein>
<dbReference type="GO" id="GO:0005886">
    <property type="term" value="C:plasma membrane"/>
    <property type="evidence" value="ECO:0007669"/>
    <property type="project" value="TreeGrafter"/>
</dbReference>
<dbReference type="NCBIfam" id="TIGR00219">
    <property type="entry name" value="mreC"/>
    <property type="match status" value="1"/>
</dbReference>
<keyword evidence="3 5" id="KW-0133">Cell shape</keyword>
<dbReference type="Gene3D" id="1.20.5.490">
    <property type="entry name" value="Single helix bin"/>
    <property type="match status" value="1"/>
</dbReference>
<gene>
    <name evidence="9" type="primary">mreC</name>
    <name evidence="8" type="ORF">BUW47_02410</name>
    <name evidence="10" type="ORF">C1Y38_06225</name>
    <name evidence="9" type="ORF">GC247_00330</name>
    <name evidence="11" type="ORF">HCY95_00537</name>
    <name evidence="7" type="ORF">LACFE_CDS1362</name>
</gene>
<reference evidence="9 15" key="4">
    <citation type="submission" date="2019-10" db="EMBL/GenBank/DDBJ databases">
        <title>Genome Sequencing and assembly of Lactobacillus fermentum I2, a lactic acid bacteria.</title>
        <authorList>
            <person name="Lopes L.S."/>
            <person name="Persinoti G.F."/>
            <person name="Riano-Pachon D.M."/>
            <person name="Labate C.A."/>
        </authorList>
    </citation>
    <scope>NUCLEOTIDE SEQUENCE [LARGE SCALE GENOMIC DNA]</scope>
    <source>
        <strain evidence="9 15">I2</strain>
    </source>
</reference>
<dbReference type="Gene3D" id="2.40.10.350">
    <property type="entry name" value="Rod shape-determining protein MreC, domain 2"/>
    <property type="match status" value="1"/>
</dbReference>
<dbReference type="EMBL" id="POTQ01000011">
    <property type="protein sequence ID" value="PNV57842.1"/>
    <property type="molecule type" value="Genomic_DNA"/>
</dbReference>
<accession>A0A0F4HDQ0</accession>
<dbReference type="Proteomes" id="UP000503169">
    <property type="component" value="Chromosome"/>
</dbReference>
<proteinExistence type="inferred from homology"/>
<evidence type="ECO:0000256" key="5">
    <source>
        <dbReference type="PIRNR" id="PIRNR038471"/>
    </source>
</evidence>
<comment type="similarity">
    <text evidence="1 5">Belongs to the MreC family.</text>
</comment>
<dbReference type="EMBL" id="CP050919">
    <property type="protein sequence ID" value="QIX58123.1"/>
    <property type="molecule type" value="Genomic_DNA"/>
</dbReference>
<reference evidence="11 16" key="5">
    <citation type="submission" date="2020-04" db="EMBL/GenBank/DDBJ databases">
        <title>Novel strain L. Fermentum HFD1 producer antibacterial peptides.</title>
        <authorList>
            <person name="Ozhegov G.D."/>
            <person name="Pavlova A.S."/>
            <person name="Zhuravleva D.E."/>
            <person name="Gogoleva N.V."/>
            <person name="Shagimardanova E.I."/>
            <person name="Markelova M.I."/>
            <person name="Yarullina D.R."/>
            <person name="Kayumov A.R."/>
        </authorList>
    </citation>
    <scope>NUCLEOTIDE SEQUENCE [LARGE SCALE GENOMIC DNA]</scope>
    <source>
        <strain evidence="11 16">HFD1</strain>
    </source>
</reference>
<dbReference type="InterPro" id="IPR042177">
    <property type="entry name" value="Cell/Rod_1"/>
</dbReference>
<evidence type="ECO:0000256" key="2">
    <source>
        <dbReference type="ARBA" id="ARBA00013855"/>
    </source>
</evidence>
<evidence type="ECO:0000256" key="3">
    <source>
        <dbReference type="ARBA" id="ARBA00022960"/>
    </source>
</evidence>
<evidence type="ECO:0000313" key="14">
    <source>
        <dbReference type="Proteomes" id="UP000236514"/>
    </source>
</evidence>
<evidence type="ECO:0000256" key="4">
    <source>
        <dbReference type="ARBA" id="ARBA00032089"/>
    </source>
</evidence>
<sequence>MQKFFSNRRLVILVVILVVCFSLMAGSVALRNRRSTPPLIQQFGDDIVGIAGSVVTYPANIIQGGLSNVNELMNTYSENKELKQQVTELAQVKVRDQTLAKENKQLKAELKVKSSLTDYSTIAASVLSRDPSSWQAQLVINKGSSAGIKKNMPVLSGGGLVGRVSQVNKTNSIVELLSDTSESSNRFAITIQGTNGKTVNGIITGYNSSTNQLIMGQVTSKAKIKKGTSVTTSGLGGITPKGLYVGKVAKIGTDDYGLAQKVYITPATNFNEINIVTVAKLDD</sequence>
<dbReference type="Pfam" id="PF04085">
    <property type="entry name" value="MreC"/>
    <property type="match status" value="1"/>
</dbReference>